<reference evidence="9" key="2">
    <citation type="journal article" date="2017" name="Genome Biol. Evol.">
        <title>Comparative genomic analysis identifies a Campylobacter clade deficient in selenium metabolism.</title>
        <authorList>
            <person name="Miller W.G."/>
            <person name="Yee E."/>
            <person name="Lopes B.S."/>
            <person name="Chapman M.H."/>
            <person name="Huynh S."/>
            <person name="Bono J.L."/>
            <person name="Parker C.T."/>
            <person name="Strachan N.J.C."/>
            <person name="Forbes K.J."/>
        </authorList>
    </citation>
    <scope>NUCLEOTIDE SEQUENCE [LARGE SCALE GENOMIC DNA]</scope>
    <source>
        <strain evidence="9">NCTC 13004</strain>
    </source>
</reference>
<evidence type="ECO:0000313" key="8">
    <source>
        <dbReference type="EMBL" id="ARQ96912.1"/>
    </source>
</evidence>
<organism evidence="8 9">
    <name type="scientific">Campylobacter lanienae NCTC 13004</name>
    <dbReference type="NCBI Taxonomy" id="1031753"/>
    <lineage>
        <taxon>Bacteria</taxon>
        <taxon>Pseudomonadati</taxon>
        <taxon>Campylobacterota</taxon>
        <taxon>Epsilonproteobacteria</taxon>
        <taxon>Campylobacterales</taxon>
        <taxon>Campylobacteraceae</taxon>
        <taxon>Campylobacter</taxon>
    </lineage>
</organism>
<keyword evidence="5 6" id="KW-0472">Membrane</keyword>
<dbReference type="Pfam" id="PF06271">
    <property type="entry name" value="RDD"/>
    <property type="match status" value="1"/>
</dbReference>
<evidence type="ECO:0000256" key="6">
    <source>
        <dbReference type="SAM" id="Phobius"/>
    </source>
</evidence>
<evidence type="ECO:0000256" key="4">
    <source>
        <dbReference type="ARBA" id="ARBA00022989"/>
    </source>
</evidence>
<feature type="transmembrane region" description="Helical" evidence="6">
    <location>
        <begin position="48"/>
        <end position="70"/>
    </location>
</feature>
<accession>A0A1X9SL18</accession>
<comment type="subcellular location">
    <subcellularLocation>
        <location evidence="1">Cell membrane</location>
        <topology evidence="1">Multi-pass membrane protein</topology>
    </subcellularLocation>
</comment>
<evidence type="ECO:0000256" key="1">
    <source>
        <dbReference type="ARBA" id="ARBA00004651"/>
    </source>
</evidence>
<evidence type="ECO:0000313" key="9">
    <source>
        <dbReference type="Proteomes" id="UP000202031"/>
    </source>
</evidence>
<dbReference type="KEGG" id="clx:CLAN_0136"/>
<dbReference type="RefSeq" id="WP_096018549.1">
    <property type="nucleotide sequence ID" value="NZ_CP015578.1"/>
</dbReference>
<reference evidence="9" key="1">
    <citation type="journal article" date="2017" name="Genome Biol. Evol.">
        <title>Comparative Genomic Analysis Identifies a Campylobacter Clade Deficient in Selenium Metabolism.</title>
        <authorList>
            <person name="Miller W.G."/>
            <person name="Yee E."/>
            <person name="Lopes B.S."/>
            <person name="Chapman M.H."/>
            <person name="Huynh S."/>
            <person name="Bono J.L."/>
            <person name="Parker C.T."/>
            <person name="Strachan N.J.C."/>
            <person name="Forbes K.J."/>
        </authorList>
    </citation>
    <scope>NUCLEOTIDE SEQUENCE [LARGE SCALE GENOMIC DNA]</scope>
    <source>
        <strain evidence="9">NCTC 13004</strain>
    </source>
</reference>
<protein>
    <recommendedName>
        <fullName evidence="7">RDD domain-containing protein</fullName>
    </recommendedName>
</protein>
<keyword evidence="3 6" id="KW-0812">Transmembrane</keyword>
<evidence type="ECO:0000259" key="7">
    <source>
        <dbReference type="Pfam" id="PF06271"/>
    </source>
</evidence>
<dbReference type="AlphaFoldDB" id="A0A1X9SL18"/>
<dbReference type="InterPro" id="IPR010432">
    <property type="entry name" value="RDD"/>
</dbReference>
<evidence type="ECO:0000256" key="5">
    <source>
        <dbReference type="ARBA" id="ARBA00023136"/>
    </source>
</evidence>
<name>A0A1X9SL18_9BACT</name>
<feature type="domain" description="RDD" evidence="7">
    <location>
        <begin position="7"/>
        <end position="127"/>
    </location>
</feature>
<evidence type="ECO:0000256" key="3">
    <source>
        <dbReference type="ARBA" id="ARBA00022692"/>
    </source>
</evidence>
<evidence type="ECO:0000256" key="2">
    <source>
        <dbReference type="ARBA" id="ARBA00022475"/>
    </source>
</evidence>
<dbReference type="PANTHER" id="PTHR36115">
    <property type="entry name" value="PROLINE-RICH ANTIGEN HOMOLOG-RELATED"/>
    <property type="match status" value="1"/>
</dbReference>
<dbReference type="GeneID" id="46920608"/>
<feature type="transmembrane region" description="Helical" evidence="6">
    <location>
        <begin position="15"/>
        <end position="36"/>
    </location>
</feature>
<sequence length="135" mass="15543">MSKAVAANIFSRVKAFIMDMFFIAAPLLYLMTYIILNGKDEFQSNQLAIFLVWLVFGLIQSLFFVFKAQSPGYKAQGIYLVGLNGKKANLIIYLLRYFFFITTFIIGGSFFCFFRRDKRNLHDLLAGTIVVQKSY</sequence>
<gene>
    <name evidence="8" type="ORF">CLAN_0136</name>
</gene>
<dbReference type="GO" id="GO:0005886">
    <property type="term" value="C:plasma membrane"/>
    <property type="evidence" value="ECO:0007669"/>
    <property type="project" value="UniProtKB-SubCell"/>
</dbReference>
<dbReference type="InterPro" id="IPR051791">
    <property type="entry name" value="Pra-immunoreactive"/>
</dbReference>
<proteinExistence type="predicted"/>
<dbReference type="Proteomes" id="UP000202031">
    <property type="component" value="Chromosome"/>
</dbReference>
<dbReference type="EMBL" id="CP015578">
    <property type="protein sequence ID" value="ARQ96912.1"/>
    <property type="molecule type" value="Genomic_DNA"/>
</dbReference>
<keyword evidence="4 6" id="KW-1133">Transmembrane helix</keyword>
<feature type="transmembrane region" description="Helical" evidence="6">
    <location>
        <begin position="90"/>
        <end position="114"/>
    </location>
</feature>
<keyword evidence="2" id="KW-1003">Cell membrane</keyword>